<gene>
    <name evidence="9" type="ORF">KUTeg_002418</name>
</gene>
<keyword evidence="10" id="KW-1185">Reference proteome</keyword>
<evidence type="ECO:0000256" key="7">
    <source>
        <dbReference type="ARBA" id="ARBA00023273"/>
    </source>
</evidence>
<protein>
    <recommendedName>
        <fullName evidence="8">DUF4773 domain-containing protein</fullName>
    </recommendedName>
</protein>
<comment type="caution">
    <text evidence="9">The sequence shown here is derived from an EMBL/GenBank/DDBJ whole genome shotgun (WGS) entry which is preliminary data.</text>
</comment>
<dbReference type="Pfam" id="PF15998">
    <property type="entry name" value="DUF4773"/>
    <property type="match status" value="1"/>
</dbReference>
<reference evidence="9 10" key="1">
    <citation type="submission" date="2022-12" db="EMBL/GenBank/DDBJ databases">
        <title>Chromosome-level genome of Tegillarca granosa.</title>
        <authorList>
            <person name="Kim J."/>
        </authorList>
    </citation>
    <scope>NUCLEOTIDE SEQUENCE [LARGE SCALE GENOMIC DNA]</scope>
    <source>
        <strain evidence="9">Teg-2019</strain>
        <tissue evidence="9">Adductor muscle</tissue>
    </source>
</reference>
<evidence type="ECO:0000313" key="9">
    <source>
        <dbReference type="EMBL" id="KAJ8320831.1"/>
    </source>
</evidence>
<evidence type="ECO:0000256" key="4">
    <source>
        <dbReference type="ARBA" id="ARBA00022679"/>
    </source>
</evidence>
<organism evidence="9 10">
    <name type="scientific">Tegillarca granosa</name>
    <name type="common">Malaysian cockle</name>
    <name type="synonym">Anadara granosa</name>
    <dbReference type="NCBI Taxonomy" id="220873"/>
    <lineage>
        <taxon>Eukaryota</taxon>
        <taxon>Metazoa</taxon>
        <taxon>Spiralia</taxon>
        <taxon>Lophotrochozoa</taxon>
        <taxon>Mollusca</taxon>
        <taxon>Bivalvia</taxon>
        <taxon>Autobranchia</taxon>
        <taxon>Pteriomorphia</taxon>
        <taxon>Arcoida</taxon>
        <taxon>Arcoidea</taxon>
        <taxon>Arcidae</taxon>
        <taxon>Tegillarca</taxon>
    </lineage>
</organism>
<dbReference type="Gene3D" id="1.20.5.4820">
    <property type="match status" value="1"/>
</dbReference>
<proteinExistence type="predicted"/>
<dbReference type="EMBL" id="JARBDR010000141">
    <property type="protein sequence ID" value="KAJ8320831.1"/>
    <property type="molecule type" value="Genomic_DNA"/>
</dbReference>
<evidence type="ECO:0000256" key="6">
    <source>
        <dbReference type="ARBA" id="ARBA00023212"/>
    </source>
</evidence>
<evidence type="ECO:0000256" key="2">
    <source>
        <dbReference type="ARBA" id="ARBA00004316"/>
    </source>
</evidence>
<dbReference type="PROSITE" id="PS50096">
    <property type="entry name" value="IQ"/>
    <property type="match status" value="2"/>
</dbReference>
<dbReference type="SUPFAM" id="SSF52540">
    <property type="entry name" value="P-loop containing nucleoside triphosphate hydrolases"/>
    <property type="match status" value="1"/>
</dbReference>
<sequence length="240" mass="28292">MTRIQQTVATYFRYSLMDLLAKMVTGTPHFVRYHMLGFRWDEKVTHTPVCCYQLLDRLKLDNWVLGKTKVFLKYYHIEILARRYEDLNKKVILVQSQIRMWLARTKFYRIKWKREKSAIIIQKSLRGYVARKKYKKLYQTRHLAAITIQKVKNPPPVCLKIPGLKKKAKVCIEFYNLAVSGKQLKGCSKLLVKVFNVKVATVELGCFTLPFSDTDVSRLKLDNSRILFRAISLLVERKNK</sequence>
<evidence type="ECO:0000313" key="10">
    <source>
        <dbReference type="Proteomes" id="UP001217089"/>
    </source>
</evidence>
<dbReference type="InterPro" id="IPR052409">
    <property type="entry name" value="Myosin-III_kinase_activity"/>
</dbReference>
<dbReference type="Pfam" id="PF00612">
    <property type="entry name" value="IQ"/>
    <property type="match status" value="2"/>
</dbReference>
<dbReference type="InterPro" id="IPR031941">
    <property type="entry name" value="DUF4773"/>
</dbReference>
<dbReference type="Gene3D" id="1.20.5.190">
    <property type="match status" value="1"/>
</dbReference>
<feature type="domain" description="DUF4773" evidence="8">
    <location>
        <begin position="139"/>
        <end position="209"/>
    </location>
</feature>
<evidence type="ECO:0000256" key="1">
    <source>
        <dbReference type="ARBA" id="ARBA00004245"/>
    </source>
</evidence>
<dbReference type="InterPro" id="IPR027417">
    <property type="entry name" value="P-loop_NTPase"/>
</dbReference>
<accession>A0ABQ9FXH3</accession>
<keyword evidence="6" id="KW-0206">Cytoskeleton</keyword>
<dbReference type="SMART" id="SM00015">
    <property type="entry name" value="IQ"/>
    <property type="match status" value="2"/>
</dbReference>
<keyword evidence="3" id="KW-0963">Cytoplasm</keyword>
<dbReference type="InterPro" id="IPR000048">
    <property type="entry name" value="IQ_motif_EF-hand-BS"/>
</dbReference>
<keyword evidence="4" id="KW-0808">Transferase</keyword>
<name>A0ABQ9FXH3_TEGGR</name>
<keyword evidence="5" id="KW-0677">Repeat</keyword>
<comment type="subcellular location">
    <subcellularLocation>
        <location evidence="2">Cell projection</location>
    </subcellularLocation>
    <subcellularLocation>
        <location evidence="1">Cytoplasm</location>
        <location evidence="1">Cytoskeleton</location>
    </subcellularLocation>
</comment>
<keyword evidence="7" id="KW-0966">Cell projection</keyword>
<evidence type="ECO:0000259" key="8">
    <source>
        <dbReference type="Pfam" id="PF15998"/>
    </source>
</evidence>
<evidence type="ECO:0000256" key="3">
    <source>
        <dbReference type="ARBA" id="ARBA00022490"/>
    </source>
</evidence>
<dbReference type="Proteomes" id="UP001217089">
    <property type="component" value="Unassembled WGS sequence"/>
</dbReference>
<evidence type="ECO:0000256" key="5">
    <source>
        <dbReference type="ARBA" id="ARBA00022737"/>
    </source>
</evidence>
<dbReference type="PANTHER" id="PTHR46256:SF3">
    <property type="entry name" value="MYOSIN MOTOR DOMAIN-CONTAINING PROTEIN"/>
    <property type="match status" value="1"/>
</dbReference>
<dbReference type="PANTHER" id="PTHR46256">
    <property type="entry name" value="AGAP011099-PA"/>
    <property type="match status" value="1"/>
</dbReference>